<feature type="region of interest" description="Disordered" evidence="1">
    <location>
        <begin position="83"/>
        <end position="112"/>
    </location>
</feature>
<dbReference type="Proteomes" id="UP000823941">
    <property type="component" value="Chromosome 15"/>
</dbReference>
<evidence type="ECO:0000256" key="1">
    <source>
        <dbReference type="SAM" id="MobiDB-lite"/>
    </source>
</evidence>
<comment type="caution">
    <text evidence="2">The sequence shown here is derived from an EMBL/GenBank/DDBJ whole genome shotgun (WGS) entry which is preliminary data.</text>
</comment>
<feature type="region of interest" description="Disordered" evidence="1">
    <location>
        <begin position="1"/>
        <end position="35"/>
    </location>
</feature>
<proteinExistence type="predicted"/>
<dbReference type="EMBL" id="JAHIBW010000015">
    <property type="protein sequence ID" value="KAG7304634.1"/>
    <property type="molecule type" value="Genomic_DNA"/>
</dbReference>
<protein>
    <submittedName>
        <fullName evidence="2">Uncharacterized protein</fullName>
    </submittedName>
</protein>
<sequence>MYRRTISARGRGDVDASRPPLGRDSPARAPPPLGLTLNSRRQILFPKTVQVDDRATDLLSHGTAVACVMPSPSRRWQLHPLAGPGPACAGYPRESEHGGGGRAARGGRAGPRCVSDKLTVRVPCPRPRPGLLGVGGAESALFRARSELVDD</sequence>
<feature type="compositionally biased region" description="Gly residues" evidence="1">
    <location>
        <begin position="100"/>
        <end position="109"/>
    </location>
</feature>
<organism evidence="2 3">
    <name type="scientific">Plutella xylostella</name>
    <name type="common">Diamondback moth</name>
    <name type="synonym">Plutella maculipennis</name>
    <dbReference type="NCBI Taxonomy" id="51655"/>
    <lineage>
        <taxon>Eukaryota</taxon>
        <taxon>Metazoa</taxon>
        <taxon>Ecdysozoa</taxon>
        <taxon>Arthropoda</taxon>
        <taxon>Hexapoda</taxon>
        <taxon>Insecta</taxon>
        <taxon>Pterygota</taxon>
        <taxon>Neoptera</taxon>
        <taxon>Endopterygota</taxon>
        <taxon>Lepidoptera</taxon>
        <taxon>Glossata</taxon>
        <taxon>Ditrysia</taxon>
        <taxon>Yponomeutoidea</taxon>
        <taxon>Plutellidae</taxon>
        <taxon>Plutella</taxon>
    </lineage>
</organism>
<reference evidence="2 3" key="1">
    <citation type="submission" date="2021-06" db="EMBL/GenBank/DDBJ databases">
        <title>A haploid diamondback moth (Plutella xylostella L.) genome assembly resolves 31 chromosomes and identifies a diamide resistance mutation.</title>
        <authorList>
            <person name="Ward C.M."/>
            <person name="Perry K.D."/>
            <person name="Baker G."/>
            <person name="Powis K."/>
            <person name="Heckel D.G."/>
            <person name="Baxter S.W."/>
        </authorList>
    </citation>
    <scope>NUCLEOTIDE SEQUENCE [LARGE SCALE GENOMIC DNA]</scope>
    <source>
        <strain evidence="2 3">LV</strain>
        <tissue evidence="2">Single pupa</tissue>
    </source>
</reference>
<name>A0ABQ7QHE3_PLUXY</name>
<accession>A0ABQ7QHE3</accession>
<evidence type="ECO:0000313" key="3">
    <source>
        <dbReference type="Proteomes" id="UP000823941"/>
    </source>
</evidence>
<evidence type="ECO:0000313" key="2">
    <source>
        <dbReference type="EMBL" id="KAG7304634.1"/>
    </source>
</evidence>
<keyword evidence="3" id="KW-1185">Reference proteome</keyword>
<gene>
    <name evidence="2" type="ORF">JYU34_011615</name>
</gene>